<proteinExistence type="predicted"/>
<dbReference type="InterPro" id="IPR011009">
    <property type="entry name" value="Kinase-like_dom_sf"/>
</dbReference>
<dbReference type="InterPro" id="IPR051678">
    <property type="entry name" value="AGP_Transferase"/>
</dbReference>
<dbReference type="PANTHER" id="PTHR21310:SF57">
    <property type="entry name" value="BLR2944 PROTEIN"/>
    <property type="match status" value="1"/>
</dbReference>
<dbReference type="AlphaFoldDB" id="A0A7I7Y2X9"/>
<dbReference type="InterPro" id="IPR041726">
    <property type="entry name" value="ACAD10_11_N"/>
</dbReference>
<feature type="domain" description="Aminoglycoside phosphotransferase" evidence="1">
    <location>
        <begin position="45"/>
        <end position="283"/>
    </location>
</feature>
<reference evidence="2" key="2">
    <citation type="submission" date="2020-02" db="EMBL/GenBank/DDBJ databases">
        <authorList>
            <person name="Matsumoto Y."/>
            <person name="Motooka D."/>
            <person name="Nakamura S."/>
        </authorList>
    </citation>
    <scope>NUCLEOTIDE SEQUENCE</scope>
    <source>
        <strain evidence="2">JCM 13671</strain>
    </source>
</reference>
<dbReference type="SUPFAM" id="SSF56112">
    <property type="entry name" value="Protein kinase-like (PK-like)"/>
    <property type="match status" value="1"/>
</dbReference>
<dbReference type="Gene3D" id="3.90.1200.10">
    <property type="match status" value="1"/>
</dbReference>
<name>A0A7I7Y2X9_9MYCO</name>
<keyword evidence="3" id="KW-1185">Reference proteome</keyword>
<evidence type="ECO:0000259" key="1">
    <source>
        <dbReference type="Pfam" id="PF01636"/>
    </source>
</evidence>
<organism evidence="2 3">
    <name type="scientific">Mycolicibacterium confluentis</name>
    <dbReference type="NCBI Taxonomy" id="28047"/>
    <lineage>
        <taxon>Bacteria</taxon>
        <taxon>Bacillati</taxon>
        <taxon>Actinomycetota</taxon>
        <taxon>Actinomycetes</taxon>
        <taxon>Mycobacteriales</taxon>
        <taxon>Mycobacteriaceae</taxon>
        <taxon>Mycolicibacterium</taxon>
    </lineage>
</organism>
<sequence length="361" mass="40341">MHFATTTEDLSMPTAPLAADQLPEALEPIVRRRIAGAERAEIVDWRIPAAGHSNETFLFDLVGVDGPHPTLGLVFRRPPEHPMLPWYDLRRQYLVMQRLAPSPIPVPAVRWIDTSAEELGTPYYLMDRVDGVVGLTDMPAYHCSGAFADADEASRAVMWNGCVDVIADIHAIDPDEYGLGFLQTDRLGVPPTDPVAGMVGYLRSGLDWARGDRPLHPSLRRGLNWLEAHPLTPLPWVLCWGDSRMSNLLYHPDHTVATVLDWEIAHVGDPASDLAWMLMTDWMLSPLDDNAPAAGTPTRDETLDRYRQRTGNDLTNLMFYEVAAPLTLAIGMYRLNTRWGLSDFDLADVCARRIERILDGD</sequence>
<dbReference type="Pfam" id="PF01636">
    <property type="entry name" value="APH"/>
    <property type="match status" value="1"/>
</dbReference>
<dbReference type="CDD" id="cd05154">
    <property type="entry name" value="ACAD10_11_N-like"/>
    <property type="match status" value="1"/>
</dbReference>
<dbReference type="Gene3D" id="3.30.200.20">
    <property type="entry name" value="Phosphorylase Kinase, domain 1"/>
    <property type="match status" value="1"/>
</dbReference>
<protein>
    <submittedName>
        <fullName evidence="2">Acyl-CoA dehydrogenase</fullName>
    </submittedName>
</protein>
<accession>A0A7I7Y2X9</accession>
<reference evidence="2" key="1">
    <citation type="journal article" date="2019" name="Emerg. Microbes Infect.">
        <title>Comprehensive subspecies identification of 175 nontuberculous mycobacteria species based on 7547 genomic profiles.</title>
        <authorList>
            <person name="Matsumoto Y."/>
            <person name="Kinjo T."/>
            <person name="Motooka D."/>
            <person name="Nabeya D."/>
            <person name="Jung N."/>
            <person name="Uechi K."/>
            <person name="Horii T."/>
            <person name="Iida T."/>
            <person name="Fujita J."/>
            <person name="Nakamura S."/>
        </authorList>
    </citation>
    <scope>NUCLEOTIDE SEQUENCE [LARGE SCALE GENOMIC DNA]</scope>
    <source>
        <strain evidence="2">JCM 13671</strain>
    </source>
</reference>
<dbReference type="PANTHER" id="PTHR21310">
    <property type="entry name" value="AMINOGLYCOSIDE PHOSPHOTRANSFERASE-RELATED-RELATED"/>
    <property type="match status" value="1"/>
</dbReference>
<evidence type="ECO:0000313" key="3">
    <source>
        <dbReference type="Proteomes" id="UP000466931"/>
    </source>
</evidence>
<dbReference type="EMBL" id="AP022612">
    <property type="protein sequence ID" value="BBZ36028.1"/>
    <property type="molecule type" value="Genomic_DNA"/>
</dbReference>
<gene>
    <name evidence="2" type="ORF">MCNF_46330</name>
</gene>
<dbReference type="InterPro" id="IPR002575">
    <property type="entry name" value="Aminoglycoside_PTrfase"/>
</dbReference>
<dbReference type="Proteomes" id="UP000466931">
    <property type="component" value="Chromosome"/>
</dbReference>
<evidence type="ECO:0000313" key="2">
    <source>
        <dbReference type="EMBL" id="BBZ36028.1"/>
    </source>
</evidence>